<accession>A0A2N5C7I1</accession>
<sequence>MPILLLGVAVIAAFVYGLVRLYQMVTATSGMLAGAAADILILAILTALCVAWLRRYRAIHGRRIKGERILALQGDWGSLKVDAERKNSVLEMNGQRQVMIFADIDGARPEARQGRWYVVVALRHSRQGEWVIPVANRDAANLWTKIFRLAALQKL</sequence>
<dbReference type="RefSeq" id="WP_101683933.1">
    <property type="nucleotide sequence ID" value="NZ_PJRP01000013.1"/>
</dbReference>
<keyword evidence="1" id="KW-0812">Transmembrane</keyword>
<dbReference type="AlphaFoldDB" id="A0A2N5C7I1"/>
<evidence type="ECO:0000313" key="2">
    <source>
        <dbReference type="EMBL" id="PLP98172.1"/>
    </source>
</evidence>
<evidence type="ECO:0000313" key="3">
    <source>
        <dbReference type="Proteomes" id="UP000234341"/>
    </source>
</evidence>
<dbReference type="OrthoDB" id="8964358at2"/>
<proteinExistence type="predicted"/>
<keyword evidence="1" id="KW-1133">Transmembrane helix</keyword>
<comment type="caution">
    <text evidence="2">The sequence shown here is derived from an EMBL/GenBank/DDBJ whole genome shotgun (WGS) entry which is preliminary data.</text>
</comment>
<reference evidence="2 3" key="1">
    <citation type="submission" date="2017-12" db="EMBL/GenBank/DDBJ databases">
        <title>Genome sequence of the active heterotrophic nitrifier-denitrifier, Cupriavidus pauculus UM1.</title>
        <authorList>
            <person name="Putonti C."/>
            <person name="Castignetti D."/>
        </authorList>
    </citation>
    <scope>NUCLEOTIDE SEQUENCE [LARGE SCALE GENOMIC DNA]</scope>
    <source>
        <strain evidence="2 3">UM1</strain>
    </source>
</reference>
<name>A0A2N5C7I1_9BURK</name>
<protein>
    <submittedName>
        <fullName evidence="2">Uncharacterized protein</fullName>
    </submittedName>
</protein>
<keyword evidence="1" id="KW-0472">Membrane</keyword>
<dbReference type="Proteomes" id="UP000234341">
    <property type="component" value="Unassembled WGS sequence"/>
</dbReference>
<feature type="transmembrane region" description="Helical" evidence="1">
    <location>
        <begin position="33"/>
        <end position="53"/>
    </location>
</feature>
<evidence type="ECO:0000256" key="1">
    <source>
        <dbReference type="SAM" id="Phobius"/>
    </source>
</evidence>
<gene>
    <name evidence="2" type="ORF">CYJ10_23940</name>
</gene>
<dbReference type="EMBL" id="PJRP01000013">
    <property type="protein sequence ID" value="PLP98172.1"/>
    <property type="molecule type" value="Genomic_DNA"/>
</dbReference>
<organism evidence="2 3">
    <name type="scientific">Cupriavidus pauculus</name>
    <dbReference type="NCBI Taxonomy" id="82633"/>
    <lineage>
        <taxon>Bacteria</taxon>
        <taxon>Pseudomonadati</taxon>
        <taxon>Pseudomonadota</taxon>
        <taxon>Betaproteobacteria</taxon>
        <taxon>Burkholderiales</taxon>
        <taxon>Burkholderiaceae</taxon>
        <taxon>Cupriavidus</taxon>
    </lineage>
</organism>